<keyword evidence="2" id="KW-1133">Transmembrane helix</keyword>
<evidence type="ECO:0000256" key="1">
    <source>
        <dbReference type="SAM" id="MobiDB-lite"/>
    </source>
</evidence>
<evidence type="ECO:0000256" key="2">
    <source>
        <dbReference type="SAM" id="Phobius"/>
    </source>
</evidence>
<dbReference type="GO" id="GO:0004934">
    <property type="term" value="F:mating-type alpha-factor pheromone receptor activity"/>
    <property type="evidence" value="ECO:0007669"/>
    <property type="project" value="EnsemblFungi"/>
</dbReference>
<feature type="transmembrane region" description="Helical" evidence="2">
    <location>
        <begin position="53"/>
        <end position="72"/>
    </location>
</feature>
<feature type="transmembrane region" description="Helical" evidence="2">
    <location>
        <begin position="162"/>
        <end position="183"/>
    </location>
</feature>
<organism evidence="3">
    <name type="scientific">Eremothecium cymbalariae</name>
    <dbReference type="NCBI Taxonomy" id="45285"/>
    <lineage>
        <taxon>Eukaryota</taxon>
        <taxon>Fungi</taxon>
        <taxon>Dikarya</taxon>
        <taxon>Ascomycota</taxon>
        <taxon>Saccharomycotina</taxon>
        <taxon>Saccharomycetes</taxon>
        <taxon>Saccharomycetales</taxon>
        <taxon>Saccharomycetaceae</taxon>
        <taxon>Eremothecium</taxon>
    </lineage>
</organism>
<keyword evidence="2" id="KW-0812">Transmembrane</keyword>
<feature type="compositionally biased region" description="Polar residues" evidence="1">
    <location>
        <begin position="382"/>
        <end position="414"/>
    </location>
</feature>
<dbReference type="GO" id="GO:0000750">
    <property type="term" value="P:pheromone-dependent signal transduction involved in conjugation with cellular fusion"/>
    <property type="evidence" value="ECO:0007669"/>
    <property type="project" value="EnsemblFungi"/>
</dbReference>
<evidence type="ECO:0000313" key="3">
    <source>
        <dbReference type="EMBL" id="ADZ57209.1"/>
    </source>
</evidence>
<reference evidence="3" key="2">
    <citation type="journal article" date="2011" name="FEMS Yeast Res.">
        <title>Characterization of alpha-factor pheromone and pheromone receptor genes of Ashbya gossypii.</title>
        <authorList>
            <person name="Wendland J."/>
            <person name="Dunkler A."/>
            <person name="Walther A."/>
        </authorList>
    </citation>
    <scope>NUCLEOTIDE SEQUENCE</scope>
</reference>
<dbReference type="InterPro" id="IPR000366">
    <property type="entry name" value="GPCR_STE2"/>
</dbReference>
<keyword evidence="2" id="KW-0472">Membrane</keyword>
<dbReference type="AlphaFoldDB" id="G0XP51"/>
<dbReference type="GO" id="GO:0000755">
    <property type="term" value="P:cytogamy"/>
    <property type="evidence" value="ECO:0007669"/>
    <property type="project" value="EnsemblFungi"/>
</dbReference>
<feature type="transmembrane region" description="Helical" evidence="2">
    <location>
        <begin position="203"/>
        <end position="225"/>
    </location>
</feature>
<proteinExistence type="predicted"/>
<dbReference type="EMBL" id="HQ266574">
    <property type="protein sequence ID" value="ADZ57209.1"/>
    <property type="molecule type" value="Genomic_DNA"/>
</dbReference>
<feature type="transmembrane region" description="Helical" evidence="2">
    <location>
        <begin position="276"/>
        <end position="296"/>
    </location>
</feature>
<dbReference type="PRINTS" id="PR00250">
    <property type="entry name" value="GPCRSTE2"/>
</dbReference>
<dbReference type="Gene3D" id="1.10.287.920">
    <property type="entry name" value="Pheromone alpha factor receptor"/>
    <property type="match status" value="1"/>
</dbReference>
<reference evidence="3" key="1">
    <citation type="submission" date="2010-09" db="EMBL/GenBank/DDBJ databases">
        <authorList>
            <person name="Wendland J.W."/>
        </authorList>
    </citation>
    <scope>NUCLEOTIDE SEQUENCE</scope>
</reference>
<feature type="region of interest" description="Disordered" evidence="1">
    <location>
        <begin position="382"/>
        <end position="416"/>
    </location>
</feature>
<name>G0XP51_9SACH</name>
<feature type="transmembrane region" description="Helical" evidence="2">
    <location>
        <begin position="245"/>
        <end position="270"/>
    </location>
</feature>
<gene>
    <name evidence="3" type="primary">STE2</name>
</gene>
<dbReference type="OMA" id="MWMISKK"/>
<dbReference type="PANTHER" id="PTHR28009:SF1">
    <property type="entry name" value="PHEROMONE ALPHA FACTOR RECEPTOR"/>
    <property type="match status" value="1"/>
</dbReference>
<dbReference type="CDD" id="cd14939">
    <property type="entry name" value="7tmD_STE2"/>
    <property type="match status" value="1"/>
</dbReference>
<feature type="transmembrane region" description="Helical" evidence="2">
    <location>
        <begin position="126"/>
        <end position="150"/>
    </location>
</feature>
<dbReference type="PANTHER" id="PTHR28009">
    <property type="entry name" value="PHEROMONE ALPHA FACTOR RECEPTOR"/>
    <property type="match status" value="1"/>
</dbReference>
<keyword evidence="3" id="KW-0675">Receptor</keyword>
<protein>
    <submittedName>
        <fullName evidence="3">Alpha factor pheromone receptor</fullName>
    </submittedName>
</protein>
<sequence>MSEDTLIPIEQYYDPSYNPRASLLTYESIYNHKTTVSFKDIEEFINTKITQGVFVGTKIGAAGLAILVLWMVSKNRKTPIFLINQVSLFLTLTHSSLYLKNLLGHFSSVTFAFTLFPQYISNNDLHVYAATNMFQVFLVAAIEVSLIFQVRVIFRADNYKRVGTILTSISTVLGITTVVLYLVTAINSIKNVYYDVSKTSDAYYFNISTILMACSVNFMTLLLTVKLILAIRSRRFLGLKQFDSFHILLIMSTQTLLCPSVLYILAYALSSRGTDSLTTIATLLVTLSLPLSSMWATSANNSTKPSSINTQFSPYNCETMSFGTGSSTYYANSMNSNKRSITNKLYDLYPANHFSCKRSYGSGEDNTIVDIEKKCFNIGSSIESSPAQPSTLNNGTSSHNKSVNGNVEVQTPTTAAEEDAKRFWTDTYYPTGIPDEEFTDFKVSGEQCNIFQSPTSKTRNKSYSRNTIR</sequence>
<accession>G0XP51</accession>
<feature type="transmembrane region" description="Helical" evidence="2">
    <location>
        <begin position="102"/>
        <end position="120"/>
    </location>
</feature>
<dbReference type="InterPro" id="IPR027458">
    <property type="entry name" value="STE2_TM1-TM2_sf"/>
</dbReference>
<dbReference type="Pfam" id="PF02116">
    <property type="entry name" value="STE2"/>
    <property type="match status" value="1"/>
</dbReference>
<dbReference type="GO" id="GO:0038038">
    <property type="term" value="C:G protein-coupled receptor homodimeric complex"/>
    <property type="evidence" value="ECO:0007669"/>
    <property type="project" value="TreeGrafter"/>
</dbReference>